<dbReference type="EMBL" id="JACEIK010002660">
    <property type="protein sequence ID" value="MCD9638264.1"/>
    <property type="molecule type" value="Genomic_DNA"/>
</dbReference>
<reference evidence="2 3" key="1">
    <citation type="journal article" date="2021" name="BMC Genomics">
        <title>Datura genome reveals duplications of psychoactive alkaloid biosynthetic genes and high mutation rate following tissue culture.</title>
        <authorList>
            <person name="Rajewski A."/>
            <person name="Carter-House D."/>
            <person name="Stajich J."/>
            <person name="Litt A."/>
        </authorList>
    </citation>
    <scope>NUCLEOTIDE SEQUENCE [LARGE SCALE GENOMIC DNA]</scope>
    <source>
        <strain evidence="2">AR-01</strain>
    </source>
</reference>
<evidence type="ECO:0000256" key="1">
    <source>
        <dbReference type="SAM" id="MobiDB-lite"/>
    </source>
</evidence>
<gene>
    <name evidence="2" type="ORF">HAX54_022135</name>
</gene>
<evidence type="ECO:0000313" key="3">
    <source>
        <dbReference type="Proteomes" id="UP000823775"/>
    </source>
</evidence>
<dbReference type="Proteomes" id="UP000823775">
    <property type="component" value="Unassembled WGS sequence"/>
</dbReference>
<feature type="region of interest" description="Disordered" evidence="1">
    <location>
        <begin position="51"/>
        <end position="73"/>
    </location>
</feature>
<evidence type="ECO:0000313" key="2">
    <source>
        <dbReference type="EMBL" id="MCD9638264.1"/>
    </source>
</evidence>
<organism evidence="2 3">
    <name type="scientific">Datura stramonium</name>
    <name type="common">Jimsonweed</name>
    <name type="synonym">Common thornapple</name>
    <dbReference type="NCBI Taxonomy" id="4076"/>
    <lineage>
        <taxon>Eukaryota</taxon>
        <taxon>Viridiplantae</taxon>
        <taxon>Streptophyta</taxon>
        <taxon>Embryophyta</taxon>
        <taxon>Tracheophyta</taxon>
        <taxon>Spermatophyta</taxon>
        <taxon>Magnoliopsida</taxon>
        <taxon>eudicotyledons</taxon>
        <taxon>Gunneridae</taxon>
        <taxon>Pentapetalae</taxon>
        <taxon>asterids</taxon>
        <taxon>lamiids</taxon>
        <taxon>Solanales</taxon>
        <taxon>Solanaceae</taxon>
        <taxon>Solanoideae</taxon>
        <taxon>Datureae</taxon>
        <taxon>Datura</taxon>
    </lineage>
</organism>
<sequence>MAQFLPSDDVELQLCPQEDREVDDSGRTRKKILEDSEFVKFVVDSIINVDDRDKLTPPRGEERGSRHRNTSSLSYLEDGEPLLRKKIGKRELRIWLREPRRSGGVQQTLWESRHHSWMSTASDFRFFSTRDSPIYGEGTVGFSSPSAKETMYPHQRGRI</sequence>
<protein>
    <submittedName>
        <fullName evidence="2">Uncharacterized protein</fullName>
    </submittedName>
</protein>
<feature type="compositionally biased region" description="Basic and acidic residues" evidence="1">
    <location>
        <begin position="51"/>
        <end position="64"/>
    </location>
</feature>
<accession>A0ABS8UUI7</accession>
<comment type="caution">
    <text evidence="2">The sequence shown here is derived from an EMBL/GenBank/DDBJ whole genome shotgun (WGS) entry which is preliminary data.</text>
</comment>
<keyword evidence="3" id="KW-1185">Reference proteome</keyword>
<proteinExistence type="predicted"/>
<name>A0ABS8UUI7_DATST</name>